<evidence type="ECO:0000256" key="2">
    <source>
        <dbReference type="ARBA" id="ARBA00022553"/>
    </source>
</evidence>
<feature type="region of interest" description="Disordered" evidence="3">
    <location>
        <begin position="1"/>
        <end position="21"/>
    </location>
</feature>
<evidence type="ECO:0000313" key="5">
    <source>
        <dbReference type="EMBL" id="MFB9476262.1"/>
    </source>
</evidence>
<dbReference type="InterPro" id="IPR009081">
    <property type="entry name" value="PP-bd_ACP"/>
</dbReference>
<evidence type="ECO:0000256" key="1">
    <source>
        <dbReference type="ARBA" id="ARBA00022450"/>
    </source>
</evidence>
<dbReference type="Pfam" id="PF00550">
    <property type="entry name" value="PP-binding"/>
    <property type="match status" value="1"/>
</dbReference>
<evidence type="ECO:0000256" key="3">
    <source>
        <dbReference type="SAM" id="MobiDB-lite"/>
    </source>
</evidence>
<keyword evidence="6" id="KW-1185">Reference proteome</keyword>
<name>A0ABV5P186_9ACTN</name>
<organism evidence="5 6">
    <name type="scientific">Nonomuraea salmonea</name>
    <dbReference type="NCBI Taxonomy" id="46181"/>
    <lineage>
        <taxon>Bacteria</taxon>
        <taxon>Bacillati</taxon>
        <taxon>Actinomycetota</taxon>
        <taxon>Actinomycetes</taxon>
        <taxon>Streptosporangiales</taxon>
        <taxon>Streptosporangiaceae</taxon>
        <taxon>Nonomuraea</taxon>
    </lineage>
</organism>
<dbReference type="PANTHER" id="PTHR44845:SF6">
    <property type="entry name" value="BETA-ALANINE-ACTIVATING ENZYME"/>
    <property type="match status" value="1"/>
</dbReference>
<sequence length="92" mass="10136">MTTVTSRDDLELDSPYEPPRTDTERRLAALWEDRLGVAPVGIEDDFFELGGDSLLAADVQFAIDREFGFEVPAWALFLSPTIAELAAVIGHV</sequence>
<dbReference type="InterPro" id="IPR036736">
    <property type="entry name" value="ACP-like_sf"/>
</dbReference>
<dbReference type="RefSeq" id="WP_364381928.1">
    <property type="nucleotide sequence ID" value="NZ_JBHMCF010000046.1"/>
</dbReference>
<dbReference type="Gene3D" id="1.10.1200.10">
    <property type="entry name" value="ACP-like"/>
    <property type="match status" value="1"/>
</dbReference>
<keyword evidence="1" id="KW-0596">Phosphopantetheine</keyword>
<protein>
    <submittedName>
        <fullName evidence="5">Phosphopantetheine-binding protein</fullName>
    </submittedName>
</protein>
<dbReference type="SMART" id="SM00823">
    <property type="entry name" value="PKS_PP"/>
    <property type="match status" value="1"/>
</dbReference>
<dbReference type="SUPFAM" id="SSF47336">
    <property type="entry name" value="ACP-like"/>
    <property type="match status" value="1"/>
</dbReference>
<dbReference type="PANTHER" id="PTHR44845">
    <property type="entry name" value="CARRIER DOMAIN-CONTAINING PROTEIN"/>
    <property type="match status" value="1"/>
</dbReference>
<evidence type="ECO:0000313" key="6">
    <source>
        <dbReference type="Proteomes" id="UP001589568"/>
    </source>
</evidence>
<dbReference type="Proteomes" id="UP001589568">
    <property type="component" value="Unassembled WGS sequence"/>
</dbReference>
<dbReference type="InterPro" id="IPR020806">
    <property type="entry name" value="PKS_PP-bd"/>
</dbReference>
<accession>A0ABV5P186</accession>
<dbReference type="EMBL" id="JBHMCF010000046">
    <property type="protein sequence ID" value="MFB9476262.1"/>
    <property type="molecule type" value="Genomic_DNA"/>
</dbReference>
<dbReference type="PROSITE" id="PS50075">
    <property type="entry name" value="CARRIER"/>
    <property type="match status" value="1"/>
</dbReference>
<comment type="caution">
    <text evidence="5">The sequence shown here is derived from an EMBL/GenBank/DDBJ whole genome shotgun (WGS) entry which is preliminary data.</text>
</comment>
<reference evidence="5 6" key="1">
    <citation type="submission" date="2024-09" db="EMBL/GenBank/DDBJ databases">
        <authorList>
            <person name="Sun Q."/>
            <person name="Mori K."/>
        </authorList>
    </citation>
    <scope>NUCLEOTIDE SEQUENCE [LARGE SCALE GENOMIC DNA]</scope>
    <source>
        <strain evidence="5 6">JCM 3324</strain>
    </source>
</reference>
<evidence type="ECO:0000259" key="4">
    <source>
        <dbReference type="PROSITE" id="PS50075"/>
    </source>
</evidence>
<proteinExistence type="predicted"/>
<feature type="domain" description="Carrier" evidence="4">
    <location>
        <begin position="18"/>
        <end position="92"/>
    </location>
</feature>
<keyword evidence="2" id="KW-0597">Phosphoprotein</keyword>
<gene>
    <name evidence="5" type="ORF">ACFFR3_42770</name>
</gene>